<protein>
    <submittedName>
        <fullName evidence="3">CACNA1E protein</fullName>
    </submittedName>
</protein>
<gene>
    <name evidence="3" type="primary">CACNA1E</name>
    <name evidence="3" type="ORF">SNAT2548_LOCUS18661</name>
</gene>
<feature type="compositionally biased region" description="Polar residues" evidence="1">
    <location>
        <begin position="507"/>
        <end position="533"/>
    </location>
</feature>
<dbReference type="OrthoDB" id="2859658at2759"/>
<feature type="compositionally biased region" description="Basic and acidic residues" evidence="1">
    <location>
        <begin position="493"/>
        <end position="504"/>
    </location>
</feature>
<name>A0A812P776_9DINO</name>
<dbReference type="Proteomes" id="UP000604046">
    <property type="component" value="Unassembled WGS sequence"/>
</dbReference>
<evidence type="ECO:0000313" key="3">
    <source>
        <dbReference type="EMBL" id="CAE7353141.1"/>
    </source>
</evidence>
<organism evidence="3 4">
    <name type="scientific">Symbiodinium natans</name>
    <dbReference type="NCBI Taxonomy" id="878477"/>
    <lineage>
        <taxon>Eukaryota</taxon>
        <taxon>Sar</taxon>
        <taxon>Alveolata</taxon>
        <taxon>Dinophyceae</taxon>
        <taxon>Suessiales</taxon>
        <taxon>Symbiodiniaceae</taxon>
        <taxon>Symbiodinium</taxon>
    </lineage>
</organism>
<reference evidence="3" key="1">
    <citation type="submission" date="2021-02" db="EMBL/GenBank/DDBJ databases">
        <authorList>
            <person name="Dougan E. K."/>
            <person name="Rhodes N."/>
            <person name="Thang M."/>
            <person name="Chan C."/>
        </authorList>
    </citation>
    <scope>NUCLEOTIDE SEQUENCE</scope>
</reference>
<accession>A0A812P776</accession>
<comment type="caution">
    <text evidence="3">The sequence shown here is derived from an EMBL/GenBank/DDBJ whole genome shotgun (WGS) entry which is preliminary data.</text>
</comment>
<feature type="signal peptide" evidence="2">
    <location>
        <begin position="1"/>
        <end position="18"/>
    </location>
</feature>
<feature type="chain" id="PRO_5032952461" evidence="2">
    <location>
        <begin position="19"/>
        <end position="533"/>
    </location>
</feature>
<proteinExistence type="predicted"/>
<sequence>MQMLRLLANVLGVSYALTVDKDGAPDAIPAGMMLPPSGGVFCRGSGCPYSEVGVVGGQQIMGHTQTEQGVEEQARAALAMGMDALLARKEFCRGMSCVDGMGKPVDRTKAAFAAQCSHFFKDGLEGHDEYRTVKQVYDSFGSICGPRVGNAEMPLCRAYGDVFAAALAPQLDAITVGSADAICNSMFDFLLEVKQAQIDLQLFEGSLDHLDEAGPQSARGRRWSKFVEMSTPKPLNETHGNLLSSLQVRADEESKYDITMPSWDGALKATRVPSLLFDHCESEMKEIMLDAPQTSGRVAKLAVDWCNFQQLRGGGRSDWSERTCSGIGKLFGLALRNIPDPPPPDQPPMVLAGALPKPAFGQLSPTMPPTYTMMPTIPDPPKWGEPPTSGPVPAKMTKEQMQRMLDPVQRFLLRPDQVCQQLFVAIGATNRVEGLLRNSFKTSFRVPSAGMALPTKDDLMLQAMQQAADFRKSATQRKEAEAVKVQADLKEAAADLTKPAREPDSTLELSSLPHSSDYNPKVTASASFLRTHR</sequence>
<dbReference type="AlphaFoldDB" id="A0A812P776"/>
<keyword evidence="4" id="KW-1185">Reference proteome</keyword>
<evidence type="ECO:0000313" key="4">
    <source>
        <dbReference type="Proteomes" id="UP000604046"/>
    </source>
</evidence>
<feature type="region of interest" description="Disordered" evidence="1">
    <location>
        <begin position="493"/>
        <end position="533"/>
    </location>
</feature>
<evidence type="ECO:0000256" key="1">
    <source>
        <dbReference type="SAM" id="MobiDB-lite"/>
    </source>
</evidence>
<evidence type="ECO:0000256" key="2">
    <source>
        <dbReference type="SAM" id="SignalP"/>
    </source>
</evidence>
<keyword evidence="2" id="KW-0732">Signal</keyword>
<dbReference type="EMBL" id="CAJNDS010002152">
    <property type="protein sequence ID" value="CAE7353141.1"/>
    <property type="molecule type" value="Genomic_DNA"/>
</dbReference>